<reference evidence="1 2" key="1">
    <citation type="submission" date="2013-09" db="EMBL/GenBank/DDBJ databases">
        <title>High correlation between genotypes and phenotypes of environmental bacteria Comamonas testosteroni strains.</title>
        <authorList>
            <person name="Liu L."/>
            <person name="Zhu W."/>
            <person name="Xia X."/>
            <person name="Xu B."/>
            <person name="Luo M."/>
            <person name="Wang G."/>
        </authorList>
    </citation>
    <scope>NUCLEOTIDE SEQUENCE [LARGE SCALE GENOMIC DNA]</scope>
    <source>
        <strain evidence="1 2">JL14</strain>
    </source>
</reference>
<evidence type="ECO:0000313" key="1">
    <source>
        <dbReference type="EMBL" id="KGG90965.1"/>
    </source>
</evidence>
<protein>
    <submittedName>
        <fullName evidence="1">Uncharacterized protein</fullName>
    </submittedName>
</protein>
<evidence type="ECO:0000313" key="2">
    <source>
        <dbReference type="Proteomes" id="UP000029567"/>
    </source>
</evidence>
<sequence>MATVTNTQKRGNLLGATPWGNLNALHFILKTGANGGALDADSNAPLAVGDKVRLGIIPAGSTLVDALAVVSTGLTATVKGDLGFEYVDAVDDAKTPQDATYFGAALDLAAAARLRNTSTKAPVTLPKDAYLVLTTSGAANAKAARVDVVLQVISTGAL</sequence>
<organism evidence="1 2">
    <name type="scientific">Comamonas thiooxydans</name>
    <dbReference type="NCBI Taxonomy" id="363952"/>
    <lineage>
        <taxon>Bacteria</taxon>
        <taxon>Pseudomonadati</taxon>
        <taxon>Pseudomonadota</taxon>
        <taxon>Betaproteobacteria</taxon>
        <taxon>Burkholderiales</taxon>
        <taxon>Comamonadaceae</taxon>
        <taxon>Comamonas</taxon>
    </lineage>
</organism>
<comment type="caution">
    <text evidence="1">The sequence shown here is derived from an EMBL/GenBank/DDBJ whole genome shotgun (WGS) entry which is preliminary data.</text>
</comment>
<proteinExistence type="predicted"/>
<gene>
    <name evidence="1" type="ORF">P245_14465</name>
</gene>
<dbReference type="AlphaFoldDB" id="A0A0E3BET0"/>
<accession>A0A0E3BET0</accession>
<dbReference type="Proteomes" id="UP000029567">
    <property type="component" value="Unassembled WGS sequence"/>
</dbReference>
<dbReference type="RefSeq" id="WP_034379955.1">
    <property type="nucleotide sequence ID" value="NZ_AWTN01000094.1"/>
</dbReference>
<name>A0A0E3BET0_9BURK</name>
<dbReference type="EMBL" id="AWTN01000094">
    <property type="protein sequence ID" value="KGG90965.1"/>
    <property type="molecule type" value="Genomic_DNA"/>
</dbReference>